<dbReference type="Pfam" id="PF00106">
    <property type="entry name" value="adh_short"/>
    <property type="match status" value="1"/>
</dbReference>
<dbReference type="STRING" id="68775.A0A5C3ME57"/>
<evidence type="ECO:0000313" key="5">
    <source>
        <dbReference type="Proteomes" id="UP000308652"/>
    </source>
</evidence>
<dbReference type="PANTHER" id="PTHR44169:SF6">
    <property type="entry name" value="NADPH-DEPENDENT 1-ACYLDIHYDROXYACETONE PHOSPHATE REDUCTASE"/>
    <property type="match status" value="1"/>
</dbReference>
<dbReference type="PANTHER" id="PTHR44169">
    <property type="entry name" value="NADPH-DEPENDENT 1-ACYLDIHYDROXYACETONE PHOSPHATE REDUCTASE"/>
    <property type="match status" value="1"/>
</dbReference>
<evidence type="ECO:0000256" key="2">
    <source>
        <dbReference type="ARBA" id="ARBA00023002"/>
    </source>
</evidence>
<comment type="similarity">
    <text evidence="1 3">Belongs to the short-chain dehydrogenases/reductases (SDR) family.</text>
</comment>
<keyword evidence="5" id="KW-1185">Reference proteome</keyword>
<evidence type="ECO:0000256" key="3">
    <source>
        <dbReference type="RuleBase" id="RU000363"/>
    </source>
</evidence>
<dbReference type="EMBL" id="ML213591">
    <property type="protein sequence ID" value="TFK43207.1"/>
    <property type="molecule type" value="Genomic_DNA"/>
</dbReference>
<evidence type="ECO:0000256" key="1">
    <source>
        <dbReference type="ARBA" id="ARBA00006484"/>
    </source>
</evidence>
<keyword evidence="2" id="KW-0560">Oxidoreductase</keyword>
<dbReference type="Gene3D" id="3.40.50.720">
    <property type="entry name" value="NAD(P)-binding Rossmann-like Domain"/>
    <property type="match status" value="1"/>
</dbReference>
<sequence length="278" mass="30663">MTKVALVTGCSEGGIGFALCEALAFRAVTVYATARSLDSMKALDHPRIKKLVMDVKNDDDIQQVLRTIMEAEGKIDLLFNNAGILAAGPLIDHTVDQFRDIYETNVVSLFRIVKSVVPLMAKRKEGMIVNIGSVVGDVPSVWTGVYDSSKAAVRSMTEVLAMECRPFNIKIMLAAPGSVRSKIIDKQGDYEMVPNTIYGAFHHNVLDRLALGYTPDTITVKECADGIVGRALSANPPSYFYIGGQTRLLRFLAWLPRVWAMSLMWRTFSKPAPKDKMT</sequence>
<dbReference type="PRINTS" id="PR00081">
    <property type="entry name" value="GDHRDH"/>
</dbReference>
<dbReference type="CDD" id="cd05374">
    <property type="entry name" value="17beta-HSD-like_SDR_c"/>
    <property type="match status" value="1"/>
</dbReference>
<dbReference type="OrthoDB" id="2102561at2759"/>
<dbReference type="SUPFAM" id="SSF51735">
    <property type="entry name" value="NAD(P)-binding Rossmann-fold domains"/>
    <property type="match status" value="1"/>
</dbReference>
<evidence type="ECO:0000313" key="4">
    <source>
        <dbReference type="EMBL" id="TFK43207.1"/>
    </source>
</evidence>
<name>A0A5C3ME57_9AGAR</name>
<protein>
    <submittedName>
        <fullName evidence="4">Oxidoreductase</fullName>
    </submittedName>
</protein>
<dbReference type="AlphaFoldDB" id="A0A5C3ME57"/>
<dbReference type="GO" id="GO:0005783">
    <property type="term" value="C:endoplasmic reticulum"/>
    <property type="evidence" value="ECO:0007669"/>
    <property type="project" value="TreeGrafter"/>
</dbReference>
<dbReference type="GO" id="GO:0016491">
    <property type="term" value="F:oxidoreductase activity"/>
    <property type="evidence" value="ECO:0007669"/>
    <property type="project" value="UniProtKB-KW"/>
</dbReference>
<gene>
    <name evidence="4" type="ORF">BDQ12DRAFT_674580</name>
</gene>
<accession>A0A5C3ME57</accession>
<dbReference type="PRINTS" id="PR00080">
    <property type="entry name" value="SDRFAMILY"/>
</dbReference>
<proteinExistence type="inferred from homology"/>
<organism evidence="4 5">
    <name type="scientific">Crucibulum laeve</name>
    <dbReference type="NCBI Taxonomy" id="68775"/>
    <lineage>
        <taxon>Eukaryota</taxon>
        <taxon>Fungi</taxon>
        <taxon>Dikarya</taxon>
        <taxon>Basidiomycota</taxon>
        <taxon>Agaricomycotina</taxon>
        <taxon>Agaricomycetes</taxon>
        <taxon>Agaricomycetidae</taxon>
        <taxon>Agaricales</taxon>
        <taxon>Agaricineae</taxon>
        <taxon>Nidulariaceae</taxon>
        <taxon>Crucibulum</taxon>
    </lineage>
</organism>
<reference evidence="4 5" key="1">
    <citation type="journal article" date="2019" name="Nat. Ecol. Evol.">
        <title>Megaphylogeny resolves global patterns of mushroom evolution.</title>
        <authorList>
            <person name="Varga T."/>
            <person name="Krizsan K."/>
            <person name="Foldi C."/>
            <person name="Dima B."/>
            <person name="Sanchez-Garcia M."/>
            <person name="Sanchez-Ramirez S."/>
            <person name="Szollosi G.J."/>
            <person name="Szarkandi J.G."/>
            <person name="Papp V."/>
            <person name="Albert L."/>
            <person name="Andreopoulos W."/>
            <person name="Angelini C."/>
            <person name="Antonin V."/>
            <person name="Barry K.W."/>
            <person name="Bougher N.L."/>
            <person name="Buchanan P."/>
            <person name="Buyck B."/>
            <person name="Bense V."/>
            <person name="Catcheside P."/>
            <person name="Chovatia M."/>
            <person name="Cooper J."/>
            <person name="Damon W."/>
            <person name="Desjardin D."/>
            <person name="Finy P."/>
            <person name="Geml J."/>
            <person name="Haridas S."/>
            <person name="Hughes K."/>
            <person name="Justo A."/>
            <person name="Karasinski D."/>
            <person name="Kautmanova I."/>
            <person name="Kiss B."/>
            <person name="Kocsube S."/>
            <person name="Kotiranta H."/>
            <person name="LaButti K.M."/>
            <person name="Lechner B.E."/>
            <person name="Liimatainen K."/>
            <person name="Lipzen A."/>
            <person name="Lukacs Z."/>
            <person name="Mihaltcheva S."/>
            <person name="Morgado L.N."/>
            <person name="Niskanen T."/>
            <person name="Noordeloos M.E."/>
            <person name="Ohm R.A."/>
            <person name="Ortiz-Santana B."/>
            <person name="Ovrebo C."/>
            <person name="Racz N."/>
            <person name="Riley R."/>
            <person name="Savchenko A."/>
            <person name="Shiryaev A."/>
            <person name="Soop K."/>
            <person name="Spirin V."/>
            <person name="Szebenyi C."/>
            <person name="Tomsovsky M."/>
            <person name="Tulloss R.E."/>
            <person name="Uehling J."/>
            <person name="Grigoriev I.V."/>
            <person name="Vagvolgyi C."/>
            <person name="Papp T."/>
            <person name="Martin F.M."/>
            <person name="Miettinen O."/>
            <person name="Hibbett D.S."/>
            <person name="Nagy L.G."/>
        </authorList>
    </citation>
    <scope>NUCLEOTIDE SEQUENCE [LARGE SCALE GENOMIC DNA]</scope>
    <source>
        <strain evidence="4 5">CBS 166.37</strain>
    </source>
</reference>
<dbReference type="InterPro" id="IPR036291">
    <property type="entry name" value="NAD(P)-bd_dom_sf"/>
</dbReference>
<dbReference type="Proteomes" id="UP000308652">
    <property type="component" value="Unassembled WGS sequence"/>
</dbReference>
<dbReference type="InterPro" id="IPR002347">
    <property type="entry name" value="SDR_fam"/>
</dbReference>